<dbReference type="InterPro" id="IPR001296">
    <property type="entry name" value="Glyco_trans_1"/>
</dbReference>
<proteinExistence type="inferred from homology"/>
<dbReference type="GO" id="GO:0009011">
    <property type="term" value="F:alpha-1,4-glucan glucosyltransferase (ADP-glucose donor) activity"/>
    <property type="evidence" value="ECO:0007669"/>
    <property type="project" value="UniProtKB-EC"/>
</dbReference>
<evidence type="ECO:0000259" key="6">
    <source>
        <dbReference type="Pfam" id="PF00534"/>
    </source>
</evidence>
<evidence type="ECO:0000256" key="2">
    <source>
        <dbReference type="ARBA" id="ARBA00010281"/>
    </source>
</evidence>
<dbReference type="EC" id="2.4.1.21" evidence="3"/>
<evidence type="ECO:0000256" key="5">
    <source>
        <dbReference type="ARBA" id="ARBA00022679"/>
    </source>
</evidence>
<dbReference type="HAMAP" id="MF_00484">
    <property type="entry name" value="Glycogen_synth"/>
    <property type="match status" value="1"/>
</dbReference>
<keyword evidence="5" id="KW-0808">Transferase</keyword>
<dbReference type="PANTHER" id="PTHR45825:SF11">
    <property type="entry name" value="ALPHA AMYLASE DOMAIN-CONTAINING PROTEIN"/>
    <property type="match status" value="1"/>
</dbReference>
<dbReference type="GO" id="GO:0004373">
    <property type="term" value="F:alpha-1,4-glucan glucosyltransferase (UDP-glucose donor) activity"/>
    <property type="evidence" value="ECO:0007669"/>
    <property type="project" value="InterPro"/>
</dbReference>
<feature type="domain" description="Starch synthase catalytic" evidence="7">
    <location>
        <begin position="3"/>
        <end position="238"/>
    </location>
</feature>
<dbReference type="Pfam" id="PF08323">
    <property type="entry name" value="Glyco_transf_5"/>
    <property type="match status" value="1"/>
</dbReference>
<name>A0A381RP46_9ZZZZ</name>
<dbReference type="AlphaFoldDB" id="A0A381RP46"/>
<evidence type="ECO:0000256" key="3">
    <source>
        <dbReference type="ARBA" id="ARBA00012588"/>
    </source>
</evidence>
<evidence type="ECO:0000259" key="7">
    <source>
        <dbReference type="Pfam" id="PF08323"/>
    </source>
</evidence>
<evidence type="ECO:0000256" key="1">
    <source>
        <dbReference type="ARBA" id="ARBA00001478"/>
    </source>
</evidence>
<dbReference type="NCBIfam" id="TIGR02095">
    <property type="entry name" value="glgA"/>
    <property type="match status" value="1"/>
</dbReference>
<dbReference type="CDD" id="cd03791">
    <property type="entry name" value="GT5_Glycogen_synthase_DULL1-like"/>
    <property type="match status" value="1"/>
</dbReference>
<comment type="similarity">
    <text evidence="2">Belongs to the glycosyltransferase 1 family. Bacterial/plant glycogen synthase subfamily.</text>
</comment>
<dbReference type="Pfam" id="PF00534">
    <property type="entry name" value="Glycos_transf_1"/>
    <property type="match status" value="1"/>
</dbReference>
<dbReference type="PANTHER" id="PTHR45825">
    <property type="entry name" value="GRANULE-BOUND STARCH SYNTHASE 1, CHLOROPLASTIC/AMYLOPLASTIC"/>
    <property type="match status" value="1"/>
</dbReference>
<dbReference type="SUPFAM" id="SSF53756">
    <property type="entry name" value="UDP-Glycosyltransferase/glycogen phosphorylase"/>
    <property type="match status" value="1"/>
</dbReference>
<feature type="domain" description="Glycosyl transferase family 1" evidence="6">
    <location>
        <begin position="291"/>
        <end position="438"/>
    </location>
</feature>
<evidence type="ECO:0000256" key="4">
    <source>
        <dbReference type="ARBA" id="ARBA00022676"/>
    </source>
</evidence>
<reference evidence="8" key="1">
    <citation type="submission" date="2018-05" db="EMBL/GenBank/DDBJ databases">
        <authorList>
            <person name="Lanie J.A."/>
            <person name="Ng W.-L."/>
            <person name="Kazmierczak K.M."/>
            <person name="Andrzejewski T.M."/>
            <person name="Davidsen T.M."/>
            <person name="Wayne K.J."/>
            <person name="Tettelin H."/>
            <person name="Glass J.I."/>
            <person name="Rusch D."/>
            <person name="Podicherti R."/>
            <person name="Tsui H.-C.T."/>
            <person name="Winkler M.E."/>
        </authorList>
    </citation>
    <scope>NUCLEOTIDE SEQUENCE</scope>
</reference>
<comment type="catalytic activity">
    <reaction evidence="1">
        <text>[(1-&gt;4)-alpha-D-glucosyl](n) + ADP-alpha-D-glucose = [(1-&gt;4)-alpha-D-glucosyl](n+1) + ADP + H(+)</text>
        <dbReference type="Rhea" id="RHEA:18189"/>
        <dbReference type="Rhea" id="RHEA-COMP:9584"/>
        <dbReference type="Rhea" id="RHEA-COMP:9587"/>
        <dbReference type="ChEBI" id="CHEBI:15378"/>
        <dbReference type="ChEBI" id="CHEBI:15444"/>
        <dbReference type="ChEBI" id="CHEBI:57498"/>
        <dbReference type="ChEBI" id="CHEBI:456216"/>
        <dbReference type="EC" id="2.4.1.21"/>
    </reaction>
</comment>
<organism evidence="8">
    <name type="scientific">marine metagenome</name>
    <dbReference type="NCBI Taxonomy" id="408172"/>
    <lineage>
        <taxon>unclassified sequences</taxon>
        <taxon>metagenomes</taxon>
        <taxon>ecological metagenomes</taxon>
    </lineage>
</organism>
<evidence type="ECO:0000313" key="8">
    <source>
        <dbReference type="EMBL" id="SUZ93656.1"/>
    </source>
</evidence>
<dbReference type="EMBL" id="UINC01002165">
    <property type="protein sequence ID" value="SUZ93656.1"/>
    <property type="molecule type" value="Genomic_DNA"/>
</dbReference>
<keyword evidence="4" id="KW-0328">Glycosyltransferase</keyword>
<accession>A0A381RP46</accession>
<dbReference type="InterPro" id="IPR013534">
    <property type="entry name" value="Starch_synth_cat_dom"/>
</dbReference>
<feature type="non-terminal residue" evidence="8">
    <location>
        <position position="1"/>
    </location>
</feature>
<dbReference type="InterPro" id="IPR011835">
    <property type="entry name" value="GS/SS"/>
</dbReference>
<sequence length="479" mass="54237">VEGFSKSGGLADVARALPLHLKWLGHDVRIVTPFYRSIPENHKTKTVIPLLGVPLGSEESWCAIRYQEMEGTVEGKTIRVPVYFVEHEHYFFRRGYYDDGLHEYPDNATRFGFFSKVVLQLSRTLKWTPDVFHSNDWHTALVPFYLREAQQETADFKKCGSVLTIHNAAYQGNAPATFRNSLGISPENFVEELFEDHGQLNLLKGGIHFADQVNTVSPGYAEELKTPLGSHGLHEVYRRKGQDFSGILNGCDYDDWNPESDSHLPARFSAADLTGKKQCKKELQKIFDLPELPEVPVIGMVSRLTRQKGFVYLLPALPKILRLKVQLVVLGSGELWIANSFDQLKQEFSNKLGWQNGYDNNLAHLIEAGSDLFLMPSLYEPCGLNQMYSLCYGTLPIVRSVGGLKDTVIQNGQNQEEGNGFIFDEPDSDAVSDAVGLAVSIFYNHPQNFQKMIDRAMKQRFTWKTATEKYVTLYRKTLK</sequence>
<dbReference type="Gene3D" id="3.40.50.2000">
    <property type="entry name" value="Glycogen Phosphorylase B"/>
    <property type="match status" value="2"/>
</dbReference>
<dbReference type="GO" id="GO:0005829">
    <property type="term" value="C:cytosol"/>
    <property type="evidence" value="ECO:0007669"/>
    <property type="project" value="TreeGrafter"/>
</dbReference>
<dbReference type="GO" id="GO:0005978">
    <property type="term" value="P:glycogen biosynthetic process"/>
    <property type="evidence" value="ECO:0007669"/>
    <property type="project" value="TreeGrafter"/>
</dbReference>
<protein>
    <recommendedName>
        <fullName evidence="3">starch synthase</fullName>
        <ecNumber evidence="3">2.4.1.21</ecNumber>
    </recommendedName>
</protein>
<gene>
    <name evidence="8" type="ORF">METZ01_LOCUS46510</name>
</gene>